<dbReference type="InterPro" id="IPR000120">
    <property type="entry name" value="Amidase"/>
</dbReference>
<comment type="caution">
    <text evidence="4">The sequence shown here is derived from an EMBL/GenBank/DDBJ whole genome shotgun (WGS) entry which is preliminary data.</text>
</comment>
<proteinExistence type="inferred from homology"/>
<dbReference type="Proteomes" id="UP000292408">
    <property type="component" value="Unassembled WGS sequence"/>
</dbReference>
<gene>
    <name evidence="4" type="ORF">EV140_2625</name>
</gene>
<dbReference type="Pfam" id="PF01425">
    <property type="entry name" value="Amidase"/>
    <property type="match status" value="1"/>
</dbReference>
<feature type="domain" description="Amidase" evidence="3">
    <location>
        <begin position="29"/>
        <end position="430"/>
    </location>
</feature>
<reference evidence="4 5" key="1">
    <citation type="journal article" date="2015" name="Stand. Genomic Sci.">
        <title>Genomic Encyclopedia of Bacterial and Archaeal Type Strains, Phase III: the genomes of soil and plant-associated and newly described type strains.</title>
        <authorList>
            <person name="Whitman W.B."/>
            <person name="Woyke T."/>
            <person name="Klenk H.P."/>
            <person name="Zhou Y."/>
            <person name="Lilburn T.G."/>
            <person name="Beck B.J."/>
            <person name="De Vos P."/>
            <person name="Vandamme P."/>
            <person name="Eisen J.A."/>
            <person name="Garrity G."/>
            <person name="Hugenholtz P."/>
            <person name="Kyrpides N.C."/>
        </authorList>
    </citation>
    <scope>NUCLEOTIDE SEQUENCE [LARGE SCALE GENOMIC DNA]</scope>
    <source>
        <strain evidence="4 5">AC4r</strain>
    </source>
</reference>
<dbReference type="SUPFAM" id="SSF75304">
    <property type="entry name" value="Amidase signature (AS) enzymes"/>
    <property type="match status" value="1"/>
</dbReference>
<evidence type="ECO:0000256" key="2">
    <source>
        <dbReference type="SAM" id="MobiDB-lite"/>
    </source>
</evidence>
<feature type="compositionally biased region" description="Basic and acidic residues" evidence="2">
    <location>
        <begin position="464"/>
        <end position="473"/>
    </location>
</feature>
<evidence type="ECO:0000259" key="3">
    <source>
        <dbReference type="Pfam" id="PF01425"/>
    </source>
</evidence>
<evidence type="ECO:0000313" key="4">
    <source>
        <dbReference type="EMBL" id="RZT55957.1"/>
    </source>
</evidence>
<evidence type="ECO:0000256" key="1">
    <source>
        <dbReference type="ARBA" id="ARBA00009199"/>
    </source>
</evidence>
<dbReference type="RefSeq" id="WP_130284631.1">
    <property type="nucleotide sequence ID" value="NZ_SGXT01000020.1"/>
</dbReference>
<comment type="similarity">
    <text evidence="1">Belongs to the amidase family.</text>
</comment>
<dbReference type="InterPro" id="IPR036928">
    <property type="entry name" value="AS_sf"/>
</dbReference>
<accession>A0A4Q7T8Z1</accession>
<sequence length="473" mass="48152">MTDPRSAAPTASAIAAAVRAGDSTAVAEVTAALGRIAEHDAAIGAFQLVRAEKALAEAAIVDARLAAGEHLPLAGVPLAIKDNIPVAGEPMREGSAATSAEPQSADHPVVERLRAAGAVVVGLTRVPELCVFGTTDSVYGTTRNPWNLERTSGGSSGRSAAAVAAGLVPVAHAADGMGSIRIPAANCGVVGLKPGAGLVPAEMGAHSWFGMSENGPMATTVADAALMLSVMAGRPELATVRPPAGPLRIGLALAVPTPLARLDAGFRGAAERTARALTAAGHEVVELALPYPANPLPALARWFAGAASDAAHDGLDLAALEPRVRAHIRAGRAIEHLGGLRAAPVETLRERMLAATADVDVVLTPALAQPGPVADGWHRRSWIANMRANIGYAPYAAMWNLLGWPAAVVPAGWHAEAAVPSGVQLVARPAAGSAGEALLLAVAAELEHRTPWMRVAGTPGTAPVRERAENLPE</sequence>
<dbReference type="InterPro" id="IPR023631">
    <property type="entry name" value="Amidase_dom"/>
</dbReference>
<dbReference type="Gene3D" id="3.90.1300.10">
    <property type="entry name" value="Amidase signature (AS) domain"/>
    <property type="match status" value="1"/>
</dbReference>
<dbReference type="GO" id="GO:0003824">
    <property type="term" value="F:catalytic activity"/>
    <property type="evidence" value="ECO:0007669"/>
    <property type="project" value="InterPro"/>
</dbReference>
<dbReference type="EMBL" id="SGXT01000020">
    <property type="protein sequence ID" value="RZT55957.1"/>
    <property type="molecule type" value="Genomic_DNA"/>
</dbReference>
<protein>
    <submittedName>
        <fullName evidence="4">Amidase</fullName>
    </submittedName>
</protein>
<dbReference type="AlphaFoldDB" id="A0A4Q7T8Z1"/>
<feature type="region of interest" description="Disordered" evidence="2">
    <location>
        <begin position="454"/>
        <end position="473"/>
    </location>
</feature>
<dbReference type="PANTHER" id="PTHR11895">
    <property type="entry name" value="TRANSAMIDASE"/>
    <property type="match status" value="1"/>
</dbReference>
<dbReference type="OrthoDB" id="182039at2"/>
<dbReference type="PANTHER" id="PTHR11895:SF7">
    <property type="entry name" value="GLUTAMYL-TRNA(GLN) AMIDOTRANSFERASE SUBUNIT A, MITOCHONDRIAL"/>
    <property type="match status" value="1"/>
</dbReference>
<keyword evidence="5" id="KW-1185">Reference proteome</keyword>
<name>A0A4Q7T8Z1_9MICO</name>
<evidence type="ECO:0000313" key="5">
    <source>
        <dbReference type="Proteomes" id="UP000292408"/>
    </source>
</evidence>
<organism evidence="4 5">
    <name type="scientific">Microcella alkaliphila</name>
    <dbReference type="NCBI Taxonomy" id="279828"/>
    <lineage>
        <taxon>Bacteria</taxon>
        <taxon>Bacillati</taxon>
        <taxon>Actinomycetota</taxon>
        <taxon>Actinomycetes</taxon>
        <taxon>Micrococcales</taxon>
        <taxon>Microbacteriaceae</taxon>
        <taxon>Microcella</taxon>
    </lineage>
</organism>